<dbReference type="RefSeq" id="WP_081361072.1">
    <property type="nucleotide sequence ID" value="NZ_AP014623.1"/>
</dbReference>
<comment type="caution">
    <text evidence="1">The sequence shown here is derived from an EMBL/GenBank/DDBJ whole genome shotgun (WGS) entry which is preliminary data.</text>
</comment>
<evidence type="ECO:0000313" key="2">
    <source>
        <dbReference type="Proteomes" id="UP000787568"/>
    </source>
</evidence>
<dbReference type="Proteomes" id="UP000787568">
    <property type="component" value="Unassembled WGS sequence"/>
</dbReference>
<protein>
    <submittedName>
        <fullName evidence="1">Uncharacterized protein</fullName>
    </submittedName>
</protein>
<dbReference type="EMBL" id="JAEEFW010000001">
    <property type="protein sequence ID" value="MBU4631247.1"/>
    <property type="molecule type" value="Genomic_DNA"/>
</dbReference>
<gene>
    <name evidence="1" type="ORF">I8747_00335</name>
</gene>
<organism evidence="1 2">
    <name type="scientific">Pseudomonas chlororaphis subsp. aurantiaca</name>
    <dbReference type="NCBI Taxonomy" id="86192"/>
    <lineage>
        <taxon>Bacteria</taxon>
        <taxon>Pseudomonadati</taxon>
        <taxon>Pseudomonadota</taxon>
        <taxon>Gammaproteobacteria</taxon>
        <taxon>Pseudomonadales</taxon>
        <taxon>Pseudomonadaceae</taxon>
        <taxon>Pseudomonas</taxon>
    </lineage>
</organism>
<evidence type="ECO:0000313" key="1">
    <source>
        <dbReference type="EMBL" id="MBU4631247.1"/>
    </source>
</evidence>
<proteinExistence type="predicted"/>
<dbReference type="AlphaFoldDB" id="A0AAJ0ZEX2"/>
<accession>A0AAJ0ZEX2</accession>
<name>A0AAJ0ZEX2_9PSED</name>
<reference evidence="1" key="1">
    <citation type="submission" date="2020-12" db="EMBL/GenBank/DDBJ databases">
        <title>Generalized mutagenesis with transposon Tn5. A laboratory procedure for the identification of genes responsible for a bacterial phenotype and its regulation, illustrated with phenazine production in Pseudomonas chlororaphis.</title>
        <authorList>
            <person name="Muzio F."/>
            <person name="Sobrero P."/>
            <person name="Agaras B."/>
            <person name="Valverde C."/>
        </authorList>
    </citation>
    <scope>NUCLEOTIDE SEQUENCE</scope>
    <source>
        <strain evidence="1">SMMP3</strain>
    </source>
</reference>
<sequence>MTTKCTNWHAWLDTMPPKPDELYVVGDVEVANPGVEAYLTMRTPQGINPTILLLDLHLVQRPGQWIQQLSCAQVRFTRVMPPNSPRYTAIEIFYNGERIKFIEDIPVIS</sequence>